<dbReference type="SUPFAM" id="SSF48452">
    <property type="entry name" value="TPR-like"/>
    <property type="match status" value="1"/>
</dbReference>
<gene>
    <name evidence="2" type="ORF">A2Z06_03035</name>
</gene>
<dbReference type="InterPro" id="IPR011990">
    <property type="entry name" value="TPR-like_helical_dom_sf"/>
</dbReference>
<dbReference type="EMBL" id="MFIW01000062">
    <property type="protein sequence ID" value="OGF97737.1"/>
    <property type="molecule type" value="Genomic_DNA"/>
</dbReference>
<accession>A0A1F5YC30</accession>
<evidence type="ECO:0000313" key="3">
    <source>
        <dbReference type="Proteomes" id="UP000179034"/>
    </source>
</evidence>
<sequence length="242" mass="27625">MVLNILETNAWRRPVYFAVTVSDDNKVDLFSHLVMEGLVYRIEEIPADSIVNVRREIAYIPETKTYINTERTAHLLNDVYQYRSVFDEAVYKAPNTLKLLNNYAAAYSYLGRTMLGGKELSSAIECYEKACRFASEGDRFLYLLGSLYAQDGQGDKADAYFRRFLESGEGDPQYLFQMASFLLRGGDTIRGVEYLEEVTGVNPDHEGAYRLLDRIYRQKGEAGKAEELRHRRGVREPGGTPQ</sequence>
<comment type="caution">
    <text evidence="2">The sequence shown here is derived from an EMBL/GenBank/DDBJ whole genome shotgun (WGS) entry which is preliminary data.</text>
</comment>
<evidence type="ECO:0000256" key="1">
    <source>
        <dbReference type="SAM" id="MobiDB-lite"/>
    </source>
</evidence>
<name>A0A1F5YC30_9BACT</name>
<dbReference type="Pfam" id="PF13181">
    <property type="entry name" value="TPR_8"/>
    <property type="match status" value="1"/>
</dbReference>
<dbReference type="AlphaFoldDB" id="A0A1F5YC30"/>
<organism evidence="2 3">
    <name type="scientific">Candidatus Glassbacteria bacterium RBG_16_58_8</name>
    <dbReference type="NCBI Taxonomy" id="1817866"/>
    <lineage>
        <taxon>Bacteria</taxon>
        <taxon>Candidatus Glassiibacteriota</taxon>
    </lineage>
</organism>
<protein>
    <submittedName>
        <fullName evidence="2">Uncharacterized protein</fullName>
    </submittedName>
</protein>
<dbReference type="InterPro" id="IPR019734">
    <property type="entry name" value="TPR_rpt"/>
</dbReference>
<reference evidence="2 3" key="1">
    <citation type="journal article" date="2016" name="Nat. Commun.">
        <title>Thousands of microbial genomes shed light on interconnected biogeochemical processes in an aquifer system.</title>
        <authorList>
            <person name="Anantharaman K."/>
            <person name="Brown C.T."/>
            <person name="Hug L.A."/>
            <person name="Sharon I."/>
            <person name="Castelle C.J."/>
            <person name="Probst A.J."/>
            <person name="Thomas B.C."/>
            <person name="Singh A."/>
            <person name="Wilkins M.J."/>
            <person name="Karaoz U."/>
            <person name="Brodie E.L."/>
            <person name="Williams K.H."/>
            <person name="Hubbard S.S."/>
            <person name="Banfield J.F."/>
        </authorList>
    </citation>
    <scope>NUCLEOTIDE SEQUENCE [LARGE SCALE GENOMIC DNA]</scope>
</reference>
<feature type="region of interest" description="Disordered" evidence="1">
    <location>
        <begin position="223"/>
        <end position="242"/>
    </location>
</feature>
<proteinExistence type="predicted"/>
<dbReference type="Gene3D" id="1.25.40.10">
    <property type="entry name" value="Tetratricopeptide repeat domain"/>
    <property type="match status" value="1"/>
</dbReference>
<dbReference type="Proteomes" id="UP000179034">
    <property type="component" value="Unassembled WGS sequence"/>
</dbReference>
<evidence type="ECO:0000313" key="2">
    <source>
        <dbReference type="EMBL" id="OGF97737.1"/>
    </source>
</evidence>